<dbReference type="Gene3D" id="2.40.420.20">
    <property type="match status" value="1"/>
</dbReference>
<evidence type="ECO:0000259" key="4">
    <source>
        <dbReference type="Pfam" id="PF25954"/>
    </source>
</evidence>
<evidence type="ECO:0000313" key="8">
    <source>
        <dbReference type="Proteomes" id="UP000297567"/>
    </source>
</evidence>
<name>A0A4Z0ZWE8_9LEPT</name>
<organism evidence="7 8">
    <name type="scientific">Leptospira jelokensis</name>
    <dbReference type="NCBI Taxonomy" id="2484931"/>
    <lineage>
        <taxon>Bacteria</taxon>
        <taxon>Pseudomonadati</taxon>
        <taxon>Spirochaetota</taxon>
        <taxon>Spirochaetia</taxon>
        <taxon>Leptospirales</taxon>
        <taxon>Leptospiraceae</taxon>
        <taxon>Leptospira</taxon>
    </lineage>
</organism>
<proteinExistence type="inferred from homology"/>
<protein>
    <submittedName>
        <fullName evidence="7">Efflux RND transporter periplasmic adaptor subunit</fullName>
    </submittedName>
</protein>
<keyword evidence="3" id="KW-0472">Membrane</keyword>
<feature type="transmembrane region" description="Helical" evidence="3">
    <location>
        <begin position="7"/>
        <end position="23"/>
    </location>
</feature>
<dbReference type="Pfam" id="PF25975">
    <property type="entry name" value="CzcB_C"/>
    <property type="match status" value="1"/>
</dbReference>
<dbReference type="Proteomes" id="UP000297567">
    <property type="component" value="Unassembled WGS sequence"/>
</dbReference>
<comment type="similarity">
    <text evidence="1">Belongs to the membrane fusion protein (MFP) (TC 8.A.1) family.</text>
</comment>
<dbReference type="PANTHER" id="PTHR30097">
    <property type="entry name" value="CATION EFFLUX SYSTEM PROTEIN CUSB"/>
    <property type="match status" value="1"/>
</dbReference>
<evidence type="ECO:0000256" key="3">
    <source>
        <dbReference type="SAM" id="Phobius"/>
    </source>
</evidence>
<dbReference type="Pfam" id="PF25954">
    <property type="entry name" value="Beta-barrel_RND_2"/>
    <property type="match status" value="1"/>
</dbReference>
<feature type="domain" description="CzcB-like C-terminal circularly permuted SH3-like" evidence="6">
    <location>
        <begin position="309"/>
        <end position="368"/>
    </location>
</feature>
<dbReference type="GO" id="GO:0030313">
    <property type="term" value="C:cell envelope"/>
    <property type="evidence" value="ECO:0007669"/>
    <property type="project" value="TreeGrafter"/>
</dbReference>
<evidence type="ECO:0000256" key="1">
    <source>
        <dbReference type="ARBA" id="ARBA00009477"/>
    </source>
</evidence>
<dbReference type="Pfam" id="PF25973">
    <property type="entry name" value="BSH_CzcB"/>
    <property type="match status" value="1"/>
</dbReference>
<dbReference type="InterPro" id="IPR006143">
    <property type="entry name" value="RND_pump_MFP"/>
</dbReference>
<keyword evidence="3" id="KW-1133">Transmembrane helix</keyword>
<keyword evidence="8" id="KW-1185">Reference proteome</keyword>
<dbReference type="Gene3D" id="2.40.50.100">
    <property type="match status" value="1"/>
</dbReference>
<dbReference type="GO" id="GO:0015679">
    <property type="term" value="P:plasma membrane copper ion transport"/>
    <property type="evidence" value="ECO:0007669"/>
    <property type="project" value="TreeGrafter"/>
</dbReference>
<dbReference type="InterPro" id="IPR051909">
    <property type="entry name" value="MFP_Cation_Efflux"/>
</dbReference>
<dbReference type="InterPro" id="IPR058792">
    <property type="entry name" value="Beta-barrel_RND_2"/>
</dbReference>
<comment type="caution">
    <text evidence="7">The sequence shown here is derived from an EMBL/GenBank/DDBJ whole genome shotgun (WGS) entry which is preliminary data.</text>
</comment>
<dbReference type="NCBIfam" id="TIGR01730">
    <property type="entry name" value="RND_mfp"/>
    <property type="match status" value="1"/>
</dbReference>
<dbReference type="GO" id="GO:0060003">
    <property type="term" value="P:copper ion export"/>
    <property type="evidence" value="ECO:0007669"/>
    <property type="project" value="TreeGrafter"/>
</dbReference>
<dbReference type="RefSeq" id="WP_135645329.1">
    <property type="nucleotide sequence ID" value="NZ_RQGH01000039.1"/>
</dbReference>
<evidence type="ECO:0000259" key="6">
    <source>
        <dbReference type="Pfam" id="PF25975"/>
    </source>
</evidence>
<keyword evidence="3" id="KW-0812">Transmembrane</keyword>
<dbReference type="GO" id="GO:0022857">
    <property type="term" value="F:transmembrane transporter activity"/>
    <property type="evidence" value="ECO:0007669"/>
    <property type="project" value="InterPro"/>
</dbReference>
<dbReference type="EMBL" id="RQGH01000039">
    <property type="protein sequence ID" value="TGL57804.1"/>
    <property type="molecule type" value="Genomic_DNA"/>
</dbReference>
<dbReference type="InterPro" id="IPR058649">
    <property type="entry name" value="CzcB_C"/>
</dbReference>
<evidence type="ECO:0000313" key="7">
    <source>
        <dbReference type="EMBL" id="TGL57804.1"/>
    </source>
</evidence>
<gene>
    <name evidence="7" type="ORF">EHQ62_17780</name>
</gene>
<dbReference type="InterPro" id="IPR058647">
    <property type="entry name" value="BSH_CzcB-like"/>
</dbReference>
<accession>A0A4Z0ZWE8</accession>
<dbReference type="AlphaFoldDB" id="A0A4Z0ZWE8"/>
<dbReference type="SUPFAM" id="SSF111369">
    <property type="entry name" value="HlyD-like secretion proteins"/>
    <property type="match status" value="1"/>
</dbReference>
<reference evidence="7" key="1">
    <citation type="journal article" date="2019" name="PLoS Negl. Trop. Dis.">
        <title>Revisiting the worldwide diversity of Leptospira species in the environment.</title>
        <authorList>
            <person name="Vincent A.T."/>
            <person name="Schiettekatte O."/>
            <person name="Bourhy P."/>
            <person name="Veyrier F.J."/>
            <person name="Picardeau M."/>
        </authorList>
    </citation>
    <scope>NUCLEOTIDE SEQUENCE [LARGE SCALE GENOMIC DNA]</scope>
    <source>
        <strain evidence="7">201702451</strain>
    </source>
</reference>
<feature type="domain" description="CzcB-like barrel-sandwich hybrid" evidence="5">
    <location>
        <begin position="80"/>
        <end position="222"/>
    </location>
</feature>
<dbReference type="Gene3D" id="2.40.30.170">
    <property type="match status" value="1"/>
</dbReference>
<dbReference type="GO" id="GO:0016020">
    <property type="term" value="C:membrane"/>
    <property type="evidence" value="ECO:0007669"/>
    <property type="project" value="InterPro"/>
</dbReference>
<feature type="domain" description="CusB-like beta-barrel" evidence="4">
    <location>
        <begin position="226"/>
        <end position="299"/>
    </location>
</feature>
<evidence type="ECO:0000259" key="5">
    <source>
        <dbReference type="Pfam" id="PF25973"/>
    </source>
</evidence>
<keyword evidence="2" id="KW-0813">Transport</keyword>
<sequence length="379" mass="42446">MNRNTKLLFASIILILFAFYFWYSQKPNTTGSENQTAKDLLEISTEQRNEIKIETQVMELSPIHTQIELLGETEAVPDQIMDVPARISGRVTSVHFVEGDTITKGQKLATIDSPELAKLRSNYLVANSKFHAAEQNLTRISSLVKINLAAKQEQIDAEANLRVIESEKNSAEESLRANGLPINNISSGQYIVYAPKSGLALSRNAIPGSIINGNQILTTIANLNDLWFQAKIYENDLQYLSEGLTANVLLNAYPELSFPGKLEHIGEKVDPESRTVHARVVFKNQNRKAKIGLFGKAILKVNERKSFQLPEHSIQSYQNRKFIFLEGKKNEFHWVEVVTGITSNQKTEILQGVKEGDRVVTKGAFELKAILFKDTFGGE</sequence>
<evidence type="ECO:0000256" key="2">
    <source>
        <dbReference type="ARBA" id="ARBA00022448"/>
    </source>
</evidence>
<dbReference type="PANTHER" id="PTHR30097:SF4">
    <property type="entry name" value="SLR6042 PROTEIN"/>
    <property type="match status" value="1"/>
</dbReference>